<feature type="domain" description="CFA20" evidence="1">
    <location>
        <begin position="1"/>
        <end position="183"/>
    </location>
</feature>
<dbReference type="VEuPathDB" id="AmoebaDB:ACA1_282880"/>
<reference evidence="2 3" key="1">
    <citation type="journal article" date="2013" name="Genome Biol.">
        <title>Genome of Acanthamoeba castellanii highlights extensive lateral gene transfer and early evolution of tyrosine kinase signaling.</title>
        <authorList>
            <person name="Clarke M."/>
            <person name="Lohan A.J."/>
            <person name="Liu B."/>
            <person name="Lagkouvardos I."/>
            <person name="Roy S."/>
            <person name="Zafar N."/>
            <person name="Bertelli C."/>
            <person name="Schilde C."/>
            <person name="Kianianmomeni A."/>
            <person name="Burglin T.R."/>
            <person name="Frech C."/>
            <person name="Turcotte B."/>
            <person name="Kopec K.O."/>
            <person name="Synnott J.M."/>
            <person name="Choo C."/>
            <person name="Paponov I."/>
            <person name="Finkler A."/>
            <person name="Soon Heng Tan C."/>
            <person name="Hutchins A.P."/>
            <person name="Weinmeier T."/>
            <person name="Rattei T."/>
            <person name="Chu J.S."/>
            <person name="Gimenez G."/>
            <person name="Irimia M."/>
            <person name="Rigden D.J."/>
            <person name="Fitzpatrick D.A."/>
            <person name="Lorenzo-Morales J."/>
            <person name="Bateman A."/>
            <person name="Chiu C.H."/>
            <person name="Tang P."/>
            <person name="Hegemann P."/>
            <person name="Fromm H."/>
            <person name="Raoult D."/>
            <person name="Greub G."/>
            <person name="Miranda-Saavedra D."/>
            <person name="Chen N."/>
            <person name="Nash P."/>
            <person name="Ginger M.L."/>
            <person name="Horn M."/>
            <person name="Schaap P."/>
            <person name="Caler L."/>
            <person name="Loftus B."/>
        </authorList>
    </citation>
    <scope>NUCLEOTIDE SEQUENCE [LARGE SCALE GENOMIC DNA]</scope>
    <source>
        <strain evidence="2 3">Neff</strain>
    </source>
</reference>
<name>L8H7B1_ACACF</name>
<dbReference type="STRING" id="1257118.L8H7B1"/>
<evidence type="ECO:0000259" key="1">
    <source>
        <dbReference type="Pfam" id="PF05018"/>
    </source>
</evidence>
<keyword evidence="2" id="KW-0966">Cell projection</keyword>
<dbReference type="Proteomes" id="UP000011083">
    <property type="component" value="Unassembled WGS sequence"/>
</dbReference>
<dbReference type="EMBL" id="KB007908">
    <property type="protein sequence ID" value="ELR21102.1"/>
    <property type="molecule type" value="Genomic_DNA"/>
</dbReference>
<sequence>MFKNTFQAGYLSILYSLGSRPLQLWEGENADGVKMVRDEDLQSEVVEVMGENIADVYITCPSHPKKTLGIKLPYIVLLVKNMHKYFSFEIEALDDKKLKRRFRASNYQTQARVKPYICTMPLRLSEGWNQVQLNIADLMRKAYGTTFVEISRVQVHANCRLRRIYFAEKPHAEEELPPEFKLFLPSESKRSAVLG</sequence>
<dbReference type="OrthoDB" id="30661at2759"/>
<keyword evidence="2" id="KW-0969">Cilium</keyword>
<dbReference type="OMA" id="TTYISCP"/>
<evidence type="ECO:0000313" key="3">
    <source>
        <dbReference type="Proteomes" id="UP000011083"/>
    </source>
</evidence>
<dbReference type="Pfam" id="PF05018">
    <property type="entry name" value="CFA20_dom"/>
    <property type="match status" value="1"/>
</dbReference>
<dbReference type="InterPro" id="IPR040441">
    <property type="entry name" value="CFA20/CFAP20DC"/>
</dbReference>
<keyword evidence="2" id="KW-0282">Flagellum</keyword>
<dbReference type="PANTHER" id="PTHR12458">
    <property type="entry name" value="ORF PROTEIN"/>
    <property type="match status" value="1"/>
</dbReference>
<dbReference type="KEGG" id="acan:ACA1_282880"/>
<keyword evidence="3" id="KW-1185">Reference proteome</keyword>
<dbReference type="AlphaFoldDB" id="L8H7B1"/>
<proteinExistence type="predicted"/>
<accession>L8H7B1</accession>
<evidence type="ECO:0000313" key="2">
    <source>
        <dbReference type="EMBL" id="ELR21102.1"/>
    </source>
</evidence>
<protein>
    <submittedName>
        <fullName evidence="2">Flagellar associated protein</fullName>
    </submittedName>
</protein>
<gene>
    <name evidence="2" type="ORF">ACA1_282880</name>
</gene>
<dbReference type="GeneID" id="14921979"/>
<dbReference type="InterPro" id="IPR007714">
    <property type="entry name" value="CFA20_dom"/>
</dbReference>
<dbReference type="RefSeq" id="XP_004344845.1">
    <property type="nucleotide sequence ID" value="XM_004344795.1"/>
</dbReference>
<organism evidence="2 3">
    <name type="scientific">Acanthamoeba castellanii (strain ATCC 30010 / Neff)</name>
    <dbReference type="NCBI Taxonomy" id="1257118"/>
    <lineage>
        <taxon>Eukaryota</taxon>
        <taxon>Amoebozoa</taxon>
        <taxon>Discosea</taxon>
        <taxon>Longamoebia</taxon>
        <taxon>Centramoebida</taxon>
        <taxon>Acanthamoebidae</taxon>
        <taxon>Acanthamoeba</taxon>
    </lineage>
</organism>